<reference evidence="6" key="1">
    <citation type="journal article" date="2013" name="Genome Announc.">
        <title>Genome sequence of the food spoilage yeast Zygosaccharomyces bailii CLIB 213(T).</title>
        <authorList>
            <person name="Galeote V."/>
            <person name="Bigey F."/>
            <person name="Devillers H."/>
            <person name="Neuveglise C."/>
            <person name="Dequin S."/>
        </authorList>
    </citation>
    <scope>NUCLEOTIDE SEQUENCE [LARGE SCALE GENOMIC DNA]</scope>
    <source>
        <strain evidence="6">CLIB 213 / ATCC 58445 / CBS 680 / CCRC 21525 / NBRC 1098 / NCYC 1416 / NRRL Y-2227</strain>
    </source>
</reference>
<feature type="compositionally biased region" description="Low complexity" evidence="3">
    <location>
        <begin position="157"/>
        <end position="192"/>
    </location>
</feature>
<feature type="compositionally biased region" description="Polar residues" evidence="3">
    <location>
        <begin position="95"/>
        <end position="109"/>
    </location>
</feature>
<evidence type="ECO:0000256" key="3">
    <source>
        <dbReference type="SAM" id="MobiDB-lite"/>
    </source>
</evidence>
<organism evidence="5 6">
    <name type="scientific">Zygosaccharomyces bailii (strain CLIB 213 / ATCC 58445 / CBS 680 / BCRC 21525 / NBRC 1098 / NCYC 1416 / NRRL Y-2227)</name>
    <dbReference type="NCBI Taxonomy" id="1333698"/>
    <lineage>
        <taxon>Eukaryota</taxon>
        <taxon>Fungi</taxon>
        <taxon>Dikarya</taxon>
        <taxon>Ascomycota</taxon>
        <taxon>Saccharomycotina</taxon>
        <taxon>Saccharomycetes</taxon>
        <taxon>Saccharomycetales</taxon>
        <taxon>Saccharomycetaceae</taxon>
        <taxon>Zygosaccharomyces</taxon>
    </lineage>
</organism>
<dbReference type="GO" id="GO:0045727">
    <property type="term" value="P:positive regulation of translation"/>
    <property type="evidence" value="ECO:0007669"/>
    <property type="project" value="TreeGrafter"/>
</dbReference>
<dbReference type="InterPro" id="IPR036388">
    <property type="entry name" value="WH-like_DNA-bd_sf"/>
</dbReference>
<dbReference type="GO" id="GO:0003723">
    <property type="term" value="F:RNA binding"/>
    <property type="evidence" value="ECO:0007669"/>
    <property type="project" value="UniProtKB-UniRule"/>
</dbReference>
<dbReference type="InterPro" id="IPR006630">
    <property type="entry name" value="La_HTH"/>
</dbReference>
<evidence type="ECO:0000256" key="2">
    <source>
        <dbReference type="PROSITE-ProRule" id="PRU00332"/>
    </source>
</evidence>
<dbReference type="OrthoDB" id="340227at2759"/>
<proteinExistence type="predicted"/>
<protein>
    <submittedName>
        <fullName evidence="5">ZYBA0S14-02036g1_1</fullName>
    </submittedName>
</protein>
<dbReference type="Gene3D" id="1.10.10.10">
    <property type="entry name" value="Winged helix-like DNA-binding domain superfamily/Winged helix DNA-binding domain"/>
    <property type="match status" value="1"/>
</dbReference>
<feature type="domain" description="HTH La-type RNA-binding" evidence="4">
    <location>
        <begin position="352"/>
        <end position="454"/>
    </location>
</feature>
<keyword evidence="6" id="KW-1185">Reference proteome</keyword>
<dbReference type="PANTHER" id="PTHR22792">
    <property type="entry name" value="LUPUS LA PROTEIN-RELATED"/>
    <property type="match status" value="1"/>
</dbReference>
<gene>
    <name evidence="5" type="ORF">BN860_02036g</name>
</gene>
<dbReference type="GO" id="GO:0005829">
    <property type="term" value="C:cytosol"/>
    <property type="evidence" value="ECO:0007669"/>
    <property type="project" value="TreeGrafter"/>
</dbReference>
<dbReference type="GO" id="GO:0010494">
    <property type="term" value="C:cytoplasmic stress granule"/>
    <property type="evidence" value="ECO:0007669"/>
    <property type="project" value="TreeGrafter"/>
</dbReference>
<evidence type="ECO:0000259" key="4">
    <source>
        <dbReference type="PROSITE" id="PS50961"/>
    </source>
</evidence>
<dbReference type="InterPro" id="IPR036390">
    <property type="entry name" value="WH_DNA-bd_sf"/>
</dbReference>
<feature type="region of interest" description="Disordered" evidence="3">
    <location>
        <begin position="209"/>
        <end position="253"/>
    </location>
</feature>
<feature type="region of interest" description="Disordered" evidence="3">
    <location>
        <begin position="1"/>
        <end position="196"/>
    </location>
</feature>
<keyword evidence="1 2" id="KW-0694">RNA-binding</keyword>
<feature type="region of interest" description="Disordered" evidence="3">
    <location>
        <begin position="499"/>
        <end position="532"/>
    </location>
</feature>
<dbReference type="AlphaFoldDB" id="A0A8J2TAF7"/>
<dbReference type="PANTHER" id="PTHR22792:SF132">
    <property type="entry name" value="LA-RELATED PROTEIN 1"/>
    <property type="match status" value="1"/>
</dbReference>
<evidence type="ECO:0000313" key="5">
    <source>
        <dbReference type="EMBL" id="CDF91826.1"/>
    </source>
</evidence>
<accession>A0A8J2TAF7</accession>
<sequence length="532" mass="58356">MSVESGATREAQPLENGATPAAPAVGSGNTNGSLAQEGSAPAAVGTASSTGAKKDPVLTPAPLPVKSPWKSVSRDIPVSIIPVGPLEPIKRNKPKSTNAGSVKSSSSTKWVPMKASIVVSGSKRPGSGKKGSSKGSQPTGPGGNKSNNGAPKKKKQPGQQTQKRQQQHLQQPPAQQQQQQQPEHDQQQQLLQEVQAASIGDGNISAAAIENDSNVDRDNLMGGKSKDVSSDDEELKSSPEGSQQNRDHFSKHTEVEHPYRKQHNFNNQHHPRQQGGFQRRRYYNNFNHSHNNYVNEAYKNPQGFQHHPKGSYPPYHGGMGRPFNHHYRPRFPGPAQQHQPLPPMYQQQFHPMQAIMVAVNSVARQLEYYFSSENLQKDEYLRSKLSKEGYAPATMIAKFYRVNNMSFGGDPYLILASLREIVANEQSTVDVAVGSLLESNAELQQQDEESPLSKYFIRSKDWSNWLPEQVSTEVVVEKVLEGDELEEYMIAPVPVPPVYGPGPGPAPVPAPVPAPIVASSFNEKEQEEEEKE</sequence>
<feature type="compositionally biased region" description="Basic and acidic residues" evidence="3">
    <location>
        <begin position="214"/>
        <end position="229"/>
    </location>
</feature>
<feature type="compositionally biased region" description="Pro residues" evidence="3">
    <location>
        <begin position="499"/>
        <end position="514"/>
    </location>
</feature>
<name>A0A8J2TAF7_ZYGB2</name>
<dbReference type="InterPro" id="IPR045180">
    <property type="entry name" value="La_dom_prot"/>
</dbReference>
<dbReference type="EMBL" id="HG316467">
    <property type="protein sequence ID" value="CDF91826.1"/>
    <property type="molecule type" value="Genomic_DNA"/>
</dbReference>
<dbReference type="Proteomes" id="UP000019375">
    <property type="component" value="Unassembled WGS sequence"/>
</dbReference>
<evidence type="ECO:0000313" key="6">
    <source>
        <dbReference type="Proteomes" id="UP000019375"/>
    </source>
</evidence>
<dbReference type="CDD" id="cd07323">
    <property type="entry name" value="LAM"/>
    <property type="match status" value="1"/>
</dbReference>
<dbReference type="SUPFAM" id="SSF46785">
    <property type="entry name" value="Winged helix' DNA-binding domain"/>
    <property type="match status" value="1"/>
</dbReference>
<dbReference type="PROSITE" id="PS50961">
    <property type="entry name" value="HTH_LA"/>
    <property type="match status" value="1"/>
</dbReference>
<dbReference type="SMART" id="SM00715">
    <property type="entry name" value="LA"/>
    <property type="match status" value="1"/>
</dbReference>
<dbReference type="Pfam" id="PF05383">
    <property type="entry name" value="La"/>
    <property type="match status" value="1"/>
</dbReference>
<evidence type="ECO:0000256" key="1">
    <source>
        <dbReference type="ARBA" id="ARBA00022884"/>
    </source>
</evidence>
<feature type="compositionally biased region" description="Polar residues" evidence="3">
    <location>
        <begin position="27"/>
        <end position="36"/>
    </location>
</feature>